<dbReference type="PANTHER" id="PTHR15629">
    <property type="entry name" value="SH3YL1 PROTEIN"/>
    <property type="match status" value="1"/>
</dbReference>
<proteinExistence type="predicted"/>
<feature type="chain" id="PRO_5046420174" description="Ysc84 actin-binding domain-containing protein" evidence="1">
    <location>
        <begin position="24"/>
        <end position="229"/>
    </location>
</feature>
<comment type="caution">
    <text evidence="3">The sequence shown here is derived from an EMBL/GenBank/DDBJ whole genome shotgun (WGS) entry which is preliminary data.</text>
</comment>
<dbReference type="InterPro" id="IPR051702">
    <property type="entry name" value="SH3_domain_YSC84-like"/>
</dbReference>
<dbReference type="Proteomes" id="UP000623419">
    <property type="component" value="Unassembled WGS sequence"/>
</dbReference>
<dbReference type="Pfam" id="PF04366">
    <property type="entry name" value="Ysc84"/>
    <property type="match status" value="1"/>
</dbReference>
<feature type="signal peptide" evidence="1">
    <location>
        <begin position="1"/>
        <end position="23"/>
    </location>
</feature>
<dbReference type="InterPro" id="IPR007461">
    <property type="entry name" value="Ysc84_actin-binding"/>
</dbReference>
<organism evidence="3 4">
    <name type="scientific">Arenimonas soli</name>
    <dbReference type="NCBI Taxonomy" id="2269504"/>
    <lineage>
        <taxon>Bacteria</taxon>
        <taxon>Pseudomonadati</taxon>
        <taxon>Pseudomonadota</taxon>
        <taxon>Gammaproteobacteria</taxon>
        <taxon>Lysobacterales</taxon>
        <taxon>Lysobacteraceae</taxon>
        <taxon>Arenimonas</taxon>
    </lineage>
</organism>
<evidence type="ECO:0000313" key="4">
    <source>
        <dbReference type="Proteomes" id="UP000623419"/>
    </source>
</evidence>
<dbReference type="CDD" id="cd11524">
    <property type="entry name" value="SYLF"/>
    <property type="match status" value="1"/>
</dbReference>
<sequence>MTRILAILFAAFALALPAAPALAGEKEEAKAADAARVLGEIMRIPETAIPEKMFDEAYAIAVIPDVVKAGLIIGGRGGKGLISVRTADGTWSNPSFIKLGGGSVGFQAGVQSADVILVFRSERGVNNIVNGKFTLGADASVAAGPVGRSAQASTDEQLKAEIYSYSRARGLFAGVSLDGTWLRMDHTANQRVYGKNTTPRQIFEGRTPAAPTPVVDFRDRLEENTVSQD</sequence>
<evidence type="ECO:0000259" key="2">
    <source>
        <dbReference type="Pfam" id="PF04366"/>
    </source>
</evidence>
<evidence type="ECO:0000256" key="1">
    <source>
        <dbReference type="SAM" id="SignalP"/>
    </source>
</evidence>
<protein>
    <recommendedName>
        <fullName evidence="2">Ysc84 actin-binding domain-containing protein</fullName>
    </recommendedName>
</protein>
<name>A0ABQ1HL98_9GAMM</name>
<accession>A0ABQ1HL98</accession>
<reference evidence="4" key="1">
    <citation type="journal article" date="2019" name="Int. J. Syst. Evol. Microbiol.">
        <title>The Global Catalogue of Microorganisms (GCM) 10K type strain sequencing project: providing services to taxonomists for standard genome sequencing and annotation.</title>
        <authorList>
            <consortium name="The Broad Institute Genomics Platform"/>
            <consortium name="The Broad Institute Genome Sequencing Center for Infectious Disease"/>
            <person name="Wu L."/>
            <person name="Ma J."/>
        </authorList>
    </citation>
    <scope>NUCLEOTIDE SEQUENCE [LARGE SCALE GENOMIC DNA]</scope>
    <source>
        <strain evidence="4">CGMCC 1.15905</strain>
    </source>
</reference>
<gene>
    <name evidence="3" type="ORF">GCM10011521_20710</name>
</gene>
<evidence type="ECO:0000313" key="3">
    <source>
        <dbReference type="EMBL" id="GGA82197.1"/>
    </source>
</evidence>
<keyword evidence="1" id="KW-0732">Signal</keyword>
<keyword evidence="4" id="KW-1185">Reference proteome</keyword>
<feature type="domain" description="Ysc84 actin-binding" evidence="2">
    <location>
        <begin position="101"/>
        <end position="211"/>
    </location>
</feature>
<dbReference type="PANTHER" id="PTHR15629:SF2">
    <property type="entry name" value="SH3 DOMAIN-CONTAINING YSC84-LIKE PROTEIN 1"/>
    <property type="match status" value="1"/>
</dbReference>
<dbReference type="EMBL" id="BMKC01000002">
    <property type="protein sequence ID" value="GGA82197.1"/>
    <property type="molecule type" value="Genomic_DNA"/>
</dbReference>